<proteinExistence type="predicted"/>
<dbReference type="EMBL" id="VIFX01000034">
    <property type="protein sequence ID" value="TQR84148.1"/>
    <property type="molecule type" value="Genomic_DNA"/>
</dbReference>
<dbReference type="Proteomes" id="UP000315759">
    <property type="component" value="Unassembled WGS sequence"/>
</dbReference>
<sequence length="79" mass="7564">MSSSSTRTFAAIAGGAMVTLGIVGATIAQAAPGAVADSEMSTGTTSTVTTAPGKPPIPMAQPSIKGPAPLPVEEQGLPG</sequence>
<dbReference type="AlphaFoldDB" id="A0A544VVX9"/>
<evidence type="ECO:0000313" key="4">
    <source>
        <dbReference type="Proteomes" id="UP000315759"/>
    </source>
</evidence>
<name>A0A544VVX9_9MYCO</name>
<evidence type="ECO:0008006" key="5">
    <source>
        <dbReference type="Google" id="ProtNLM"/>
    </source>
</evidence>
<accession>A0A544VVX9</accession>
<feature type="compositionally biased region" description="Low complexity" evidence="1">
    <location>
        <begin position="41"/>
        <end position="50"/>
    </location>
</feature>
<keyword evidence="2" id="KW-0732">Signal</keyword>
<dbReference type="RefSeq" id="WP_142554392.1">
    <property type="nucleotide sequence ID" value="NZ_VIFX01000034.1"/>
</dbReference>
<gene>
    <name evidence="3" type="ORF">D8S82_23405</name>
</gene>
<feature type="region of interest" description="Disordered" evidence="1">
    <location>
        <begin position="34"/>
        <end position="79"/>
    </location>
</feature>
<comment type="caution">
    <text evidence="3">The sequence shown here is derived from an EMBL/GenBank/DDBJ whole genome shotgun (WGS) entry which is preliminary data.</text>
</comment>
<organism evidence="3 4">
    <name type="scientific">Mycolicibacterium hodleri</name>
    <dbReference type="NCBI Taxonomy" id="49897"/>
    <lineage>
        <taxon>Bacteria</taxon>
        <taxon>Bacillati</taxon>
        <taxon>Actinomycetota</taxon>
        <taxon>Actinomycetes</taxon>
        <taxon>Mycobacteriales</taxon>
        <taxon>Mycobacteriaceae</taxon>
        <taxon>Mycolicibacterium</taxon>
    </lineage>
</organism>
<evidence type="ECO:0000313" key="3">
    <source>
        <dbReference type="EMBL" id="TQR84148.1"/>
    </source>
</evidence>
<keyword evidence="4" id="KW-1185">Reference proteome</keyword>
<reference evidence="3 4" key="1">
    <citation type="submission" date="2018-10" db="EMBL/GenBank/DDBJ databases">
        <title>Draft genome of Mycobacterium hodleri strain B.</title>
        <authorList>
            <person name="Amande T.J."/>
            <person name="Mcgenity T.J."/>
        </authorList>
    </citation>
    <scope>NUCLEOTIDE SEQUENCE [LARGE SCALE GENOMIC DNA]</scope>
    <source>
        <strain evidence="3 4">B</strain>
    </source>
</reference>
<evidence type="ECO:0000256" key="2">
    <source>
        <dbReference type="SAM" id="SignalP"/>
    </source>
</evidence>
<feature type="chain" id="PRO_5021817179" description="Alanine and proline-rich secreted protein Apa" evidence="2">
    <location>
        <begin position="31"/>
        <end position="79"/>
    </location>
</feature>
<protein>
    <recommendedName>
        <fullName evidence="5">Alanine and proline-rich secreted protein Apa</fullName>
    </recommendedName>
</protein>
<feature type="signal peptide" evidence="2">
    <location>
        <begin position="1"/>
        <end position="30"/>
    </location>
</feature>
<evidence type="ECO:0000256" key="1">
    <source>
        <dbReference type="SAM" id="MobiDB-lite"/>
    </source>
</evidence>